<dbReference type="Proteomes" id="UP000315344">
    <property type="component" value="Unassembled WGS sequence"/>
</dbReference>
<dbReference type="SUPFAM" id="SSF51905">
    <property type="entry name" value="FAD/NAD(P)-binding domain"/>
    <property type="match status" value="1"/>
</dbReference>
<gene>
    <name evidence="2" type="ORF">DI616_13490</name>
</gene>
<evidence type="ECO:0000313" key="3">
    <source>
        <dbReference type="Proteomes" id="UP000315344"/>
    </source>
</evidence>
<dbReference type="Gene3D" id="3.50.50.60">
    <property type="entry name" value="FAD/NAD(P)-binding domain"/>
    <property type="match status" value="1"/>
</dbReference>
<proteinExistence type="predicted"/>
<dbReference type="InterPro" id="IPR050982">
    <property type="entry name" value="Auxin_biosynth/cation_transpt"/>
</dbReference>
<dbReference type="InterPro" id="IPR036188">
    <property type="entry name" value="FAD/NAD-bd_sf"/>
</dbReference>
<evidence type="ECO:0000256" key="1">
    <source>
        <dbReference type="ARBA" id="ARBA00023002"/>
    </source>
</evidence>
<dbReference type="EMBL" id="VAFL01000010">
    <property type="protein sequence ID" value="TKW65879.1"/>
    <property type="molecule type" value="Genomic_DNA"/>
</dbReference>
<accession>A0A533I2F5</accession>
<dbReference type="PANTHER" id="PTHR43539:SF78">
    <property type="entry name" value="FLAVIN-CONTAINING MONOOXYGENASE"/>
    <property type="match status" value="1"/>
</dbReference>
<dbReference type="PANTHER" id="PTHR43539">
    <property type="entry name" value="FLAVIN-BINDING MONOOXYGENASE-LIKE PROTEIN (AFU_ORTHOLOGUE AFUA_4G09220)"/>
    <property type="match status" value="1"/>
</dbReference>
<dbReference type="PRINTS" id="PR00368">
    <property type="entry name" value="FADPNR"/>
</dbReference>
<dbReference type="Pfam" id="PF13738">
    <property type="entry name" value="Pyr_redox_3"/>
    <property type="match status" value="1"/>
</dbReference>
<dbReference type="PRINTS" id="PR00469">
    <property type="entry name" value="PNDRDTASEII"/>
</dbReference>
<evidence type="ECO:0000313" key="2">
    <source>
        <dbReference type="EMBL" id="TKW65879.1"/>
    </source>
</evidence>
<dbReference type="GO" id="GO:0050660">
    <property type="term" value="F:flavin adenine dinucleotide binding"/>
    <property type="evidence" value="ECO:0007669"/>
    <property type="project" value="TreeGrafter"/>
</dbReference>
<name>A0A533I2F5_PARDE</name>
<dbReference type="GO" id="GO:0004497">
    <property type="term" value="F:monooxygenase activity"/>
    <property type="evidence" value="ECO:0007669"/>
    <property type="project" value="TreeGrafter"/>
</dbReference>
<reference evidence="2 3" key="1">
    <citation type="journal article" date="2017" name="Nat. Commun.">
        <title>In situ click chemistry generation of cyclooxygenase-2 inhibitors.</title>
        <authorList>
            <person name="Bhardwaj A."/>
            <person name="Kaur J."/>
            <person name="Wuest M."/>
            <person name="Wuest F."/>
        </authorList>
    </citation>
    <scope>NUCLEOTIDE SEQUENCE [LARGE SCALE GENOMIC DNA]</scope>
    <source>
        <strain evidence="2">S2_012_000_R3_94</strain>
    </source>
</reference>
<organism evidence="2 3">
    <name type="scientific">Paracoccus denitrificans</name>
    <dbReference type="NCBI Taxonomy" id="266"/>
    <lineage>
        <taxon>Bacteria</taxon>
        <taxon>Pseudomonadati</taxon>
        <taxon>Pseudomonadota</taxon>
        <taxon>Alphaproteobacteria</taxon>
        <taxon>Rhodobacterales</taxon>
        <taxon>Paracoccaceae</taxon>
        <taxon>Paracoccus</taxon>
    </lineage>
</organism>
<protein>
    <submittedName>
        <fullName evidence="2">NAD(P)/FAD-dependent oxidoreductase</fullName>
    </submittedName>
</protein>
<dbReference type="AlphaFoldDB" id="A0A533I2F5"/>
<sequence>MSNLAYKIDILVIGGGQAGLSSAYHLQRLGLVGGKGYLVLDKSPKPGGAWQFRWPSLTMKTVNRVHDLPGMGFAEVLDPGQTEVRAAEAVPAYFGAYEERFHLAVYRPVSTRLVCDRGDRLRVETDRETFSARGIINATGTWDAPQIPYYPGRELFQGRQIHTHDYHTPDEFSGQRVVIVGAGISALQILDEVSQVADTIWVTQRPAEFRDTDFTAEDGRAAVARVEERVRQGLVPGSVVSVTGIPRSPAINAMEARGVLNRQPMFSEITRTGIRWRDGREEAVDVIIWATGFRSALDHLAPLQLREANGGITMTGRLATQVERDPRVHLVGYGPSASTIGANRAGAAAAQELTRYLGIDPVKTNQEGSHVKRRH</sequence>
<keyword evidence="1" id="KW-0560">Oxidoreductase</keyword>
<comment type="caution">
    <text evidence="2">The sequence shown here is derived from an EMBL/GenBank/DDBJ whole genome shotgun (WGS) entry which is preliminary data.</text>
</comment>